<accession>A0A8J6TU38</accession>
<comment type="caution">
    <text evidence="2">The sequence shown here is derived from an EMBL/GenBank/DDBJ whole genome shotgun (WGS) entry which is preliminary data.</text>
</comment>
<dbReference type="Pfam" id="PF00685">
    <property type="entry name" value="Sulfotransfer_1"/>
    <property type="match status" value="1"/>
</dbReference>
<dbReference type="GO" id="GO:0008146">
    <property type="term" value="F:sulfotransferase activity"/>
    <property type="evidence" value="ECO:0007669"/>
    <property type="project" value="InterPro"/>
</dbReference>
<evidence type="ECO:0000259" key="1">
    <source>
        <dbReference type="Pfam" id="PF00685"/>
    </source>
</evidence>
<protein>
    <submittedName>
        <fullName evidence="2">Sulfotransferase domain-containing protein</fullName>
    </submittedName>
</protein>
<dbReference type="Gene3D" id="3.40.50.300">
    <property type="entry name" value="P-loop containing nucleotide triphosphate hydrolases"/>
    <property type="match status" value="1"/>
</dbReference>
<dbReference type="InterPro" id="IPR027417">
    <property type="entry name" value="P-loop_NTPase"/>
</dbReference>
<dbReference type="SUPFAM" id="SSF52540">
    <property type="entry name" value="P-loop containing nucleoside triphosphate hydrolases"/>
    <property type="match status" value="1"/>
</dbReference>
<gene>
    <name evidence="2" type="ORF">H8D96_17990</name>
</gene>
<proteinExistence type="predicted"/>
<name>A0A8J6TU38_9BACT</name>
<reference evidence="2 3" key="1">
    <citation type="submission" date="2020-08" db="EMBL/GenBank/DDBJ databases">
        <title>Bridging the membrane lipid divide: bacteria of the FCB group superphylum have the potential to synthesize archaeal ether lipids.</title>
        <authorList>
            <person name="Villanueva L."/>
            <person name="Von Meijenfeldt F.A.B."/>
            <person name="Westbye A.B."/>
            <person name="Yadav S."/>
            <person name="Hopmans E.C."/>
            <person name="Dutilh B.E."/>
            <person name="Sinninghe Damste J.S."/>
        </authorList>
    </citation>
    <scope>NUCLEOTIDE SEQUENCE [LARGE SCALE GENOMIC DNA]</scope>
    <source>
        <strain evidence="2">NIOZ-UU17</strain>
    </source>
</reference>
<dbReference type="InterPro" id="IPR000863">
    <property type="entry name" value="Sulfotransferase_dom"/>
</dbReference>
<organism evidence="2 3">
    <name type="scientific">Candidatus Desulfatibia vada</name>
    <dbReference type="NCBI Taxonomy" id="2841696"/>
    <lineage>
        <taxon>Bacteria</taxon>
        <taxon>Pseudomonadati</taxon>
        <taxon>Thermodesulfobacteriota</taxon>
        <taxon>Desulfobacteria</taxon>
        <taxon>Desulfobacterales</taxon>
        <taxon>Desulfobacterales incertae sedis</taxon>
        <taxon>Candidatus Desulfatibia</taxon>
    </lineage>
</organism>
<evidence type="ECO:0000313" key="2">
    <source>
        <dbReference type="EMBL" id="MBC8433805.1"/>
    </source>
</evidence>
<dbReference type="Proteomes" id="UP000605201">
    <property type="component" value="Unassembled WGS sequence"/>
</dbReference>
<sequence length="192" mass="21975">MDPIVVVSGLPRSGTSMVMRIVEAGGLELIVDGKRKADQDNPKGYFEYEKVKELAKDDSWLKDISGKVVKIVSPLLYNLPLTYKYKIIFVKRHMEEILASQNKMLESSGRQSHIEDSVMGEKFEVHLKKVCKWIEKQKNIICLYVSYNEIMQNPLPSLSKMNEFLGGILDLNAMIEAIDGSLYRNRIVNRIH</sequence>
<feature type="domain" description="Sulfotransferase" evidence="1">
    <location>
        <begin position="4"/>
        <end position="169"/>
    </location>
</feature>
<dbReference type="EMBL" id="JACNIG010000337">
    <property type="protein sequence ID" value="MBC8433805.1"/>
    <property type="molecule type" value="Genomic_DNA"/>
</dbReference>
<dbReference type="AlphaFoldDB" id="A0A8J6TU38"/>
<evidence type="ECO:0000313" key="3">
    <source>
        <dbReference type="Proteomes" id="UP000605201"/>
    </source>
</evidence>